<reference evidence="2" key="1">
    <citation type="submission" date="2015-10" db="EMBL/GenBank/DDBJ databases">
        <authorList>
            <person name="Gilbert D.G."/>
        </authorList>
    </citation>
    <scope>NUCLEOTIDE SEQUENCE</scope>
</reference>
<protein>
    <submittedName>
        <fullName evidence="2">Uncharacterized protein</fullName>
    </submittedName>
</protein>
<keyword evidence="1" id="KW-0812">Transmembrane</keyword>
<feature type="transmembrane region" description="Helical" evidence="1">
    <location>
        <begin position="12"/>
        <end position="32"/>
    </location>
</feature>
<sequence length="38" mass="3856">MVGVWFDAAGTYQWAFVAAMVSFFAAGALVAASKASVG</sequence>
<proteinExistence type="predicted"/>
<keyword evidence="1" id="KW-0472">Membrane</keyword>
<dbReference type="AlphaFoldDB" id="A0A161K8A4"/>
<organism evidence="2">
    <name type="scientific">hydrothermal vent metagenome</name>
    <dbReference type="NCBI Taxonomy" id="652676"/>
    <lineage>
        <taxon>unclassified sequences</taxon>
        <taxon>metagenomes</taxon>
        <taxon>ecological metagenomes</taxon>
    </lineage>
</organism>
<evidence type="ECO:0000313" key="2">
    <source>
        <dbReference type="EMBL" id="CUV03747.1"/>
    </source>
</evidence>
<dbReference type="EMBL" id="FAXA01000470">
    <property type="protein sequence ID" value="CUV03747.1"/>
    <property type="molecule type" value="Genomic_DNA"/>
</dbReference>
<gene>
    <name evidence="2" type="ORF">MGWOODY_Clf2322</name>
</gene>
<accession>A0A161K8A4</accession>
<name>A0A161K8A4_9ZZZZ</name>
<evidence type="ECO:0000256" key="1">
    <source>
        <dbReference type="SAM" id="Phobius"/>
    </source>
</evidence>
<keyword evidence="1" id="KW-1133">Transmembrane helix</keyword>